<feature type="region of interest" description="Disordered" evidence="1">
    <location>
        <begin position="310"/>
        <end position="346"/>
    </location>
</feature>
<sequence length="451" mass="49391">MRSFKFYNMQRTVSQNASSSPRSSVEPNAAPDTTQARGSRITRDRRSLTMTDVKTAVTPDRAEPSVSLRIRSSAEPVLAPAERSGVQWQTNVSDDGDISSGFSSFASSTTDLSETREKDVPILRINTGHLSSNTSSHRSPLLRSASSTSSSPKSALAEPAVTHVTVSPSKTGPAVEIVNSPAGRYDVIWDEQLGEREQSGLISPTKVDEVEPPLRPTAGIDIVTKKLSYWAWSGLEHPLQRSRSEPSLEILPVVQPQSTTMEATPSLPVPPNSMRTSQRTSGHSSQQSRQASPLPPNLNEADERLIKQISGGDHLEVPDLVPTRRDQSSSDSSDGTNSPQLLTDPKFGFHRDSVALARDRLFKTSGIQPERFARKDSLAVARARISRPKPQHEAQAMTQIAQDRPVHFFPRSGCASMRRAREQSSEEEDDNKADNRRSAHIVIVEPVKPSE</sequence>
<keyword evidence="3" id="KW-1185">Reference proteome</keyword>
<dbReference type="Proteomes" id="UP000799437">
    <property type="component" value="Unassembled WGS sequence"/>
</dbReference>
<feature type="compositionally biased region" description="Polar residues" evidence="1">
    <location>
        <begin position="273"/>
        <end position="291"/>
    </location>
</feature>
<feature type="compositionally biased region" description="Polar residues" evidence="1">
    <location>
        <begin position="9"/>
        <end position="37"/>
    </location>
</feature>
<dbReference type="GeneID" id="54481312"/>
<dbReference type="RefSeq" id="XP_033603804.1">
    <property type="nucleotide sequence ID" value="XM_033740258.1"/>
</dbReference>
<evidence type="ECO:0000256" key="1">
    <source>
        <dbReference type="SAM" id="MobiDB-lite"/>
    </source>
</evidence>
<feature type="region of interest" description="Disordered" evidence="1">
    <location>
        <begin position="255"/>
        <end position="298"/>
    </location>
</feature>
<evidence type="ECO:0000313" key="3">
    <source>
        <dbReference type="Proteomes" id="UP000799437"/>
    </source>
</evidence>
<dbReference type="EMBL" id="ML996567">
    <property type="protein sequence ID" value="KAF2761353.1"/>
    <property type="molecule type" value="Genomic_DNA"/>
</dbReference>
<feature type="compositionally biased region" description="Low complexity" evidence="1">
    <location>
        <begin position="138"/>
        <end position="157"/>
    </location>
</feature>
<gene>
    <name evidence="2" type="ORF">EJ05DRAFT_260480</name>
</gene>
<evidence type="ECO:0000313" key="2">
    <source>
        <dbReference type="EMBL" id="KAF2761353.1"/>
    </source>
</evidence>
<protein>
    <submittedName>
        <fullName evidence="2">Uncharacterized protein</fullName>
    </submittedName>
</protein>
<feature type="compositionally biased region" description="Polar residues" evidence="1">
    <location>
        <begin position="128"/>
        <end position="137"/>
    </location>
</feature>
<dbReference type="AlphaFoldDB" id="A0A6A6WF52"/>
<proteinExistence type="predicted"/>
<dbReference type="OrthoDB" id="3944862at2759"/>
<feature type="region of interest" description="Disordered" evidence="1">
    <location>
        <begin position="127"/>
        <end position="167"/>
    </location>
</feature>
<name>A0A6A6WF52_9PEZI</name>
<reference evidence="2" key="1">
    <citation type="journal article" date="2020" name="Stud. Mycol.">
        <title>101 Dothideomycetes genomes: a test case for predicting lifestyles and emergence of pathogens.</title>
        <authorList>
            <person name="Haridas S."/>
            <person name="Albert R."/>
            <person name="Binder M."/>
            <person name="Bloem J."/>
            <person name="Labutti K."/>
            <person name="Salamov A."/>
            <person name="Andreopoulos B."/>
            <person name="Baker S."/>
            <person name="Barry K."/>
            <person name="Bills G."/>
            <person name="Bluhm B."/>
            <person name="Cannon C."/>
            <person name="Castanera R."/>
            <person name="Culley D."/>
            <person name="Daum C."/>
            <person name="Ezra D."/>
            <person name="Gonzalez J."/>
            <person name="Henrissat B."/>
            <person name="Kuo A."/>
            <person name="Liang C."/>
            <person name="Lipzen A."/>
            <person name="Lutzoni F."/>
            <person name="Magnuson J."/>
            <person name="Mondo S."/>
            <person name="Nolan M."/>
            <person name="Ohm R."/>
            <person name="Pangilinan J."/>
            <person name="Park H.-J."/>
            <person name="Ramirez L."/>
            <person name="Alfaro M."/>
            <person name="Sun H."/>
            <person name="Tritt A."/>
            <person name="Yoshinaga Y."/>
            <person name="Zwiers L.-H."/>
            <person name="Turgeon B."/>
            <person name="Goodwin S."/>
            <person name="Spatafora J."/>
            <person name="Crous P."/>
            <person name="Grigoriev I."/>
        </authorList>
    </citation>
    <scope>NUCLEOTIDE SEQUENCE</scope>
    <source>
        <strain evidence="2">CBS 121739</strain>
    </source>
</reference>
<accession>A0A6A6WF52</accession>
<organism evidence="2 3">
    <name type="scientific">Pseudovirgaria hyperparasitica</name>
    <dbReference type="NCBI Taxonomy" id="470096"/>
    <lineage>
        <taxon>Eukaryota</taxon>
        <taxon>Fungi</taxon>
        <taxon>Dikarya</taxon>
        <taxon>Ascomycota</taxon>
        <taxon>Pezizomycotina</taxon>
        <taxon>Dothideomycetes</taxon>
        <taxon>Dothideomycetes incertae sedis</taxon>
        <taxon>Acrospermales</taxon>
        <taxon>Acrospermaceae</taxon>
        <taxon>Pseudovirgaria</taxon>
    </lineage>
</organism>
<feature type="region of interest" description="Disordered" evidence="1">
    <location>
        <begin position="414"/>
        <end position="451"/>
    </location>
</feature>
<feature type="region of interest" description="Disordered" evidence="1">
    <location>
        <begin position="1"/>
        <end position="69"/>
    </location>
</feature>
<feature type="compositionally biased region" description="Basic and acidic residues" evidence="1">
    <location>
        <begin position="313"/>
        <end position="328"/>
    </location>
</feature>